<feature type="domain" description="ATP-grasp" evidence="2">
    <location>
        <begin position="129"/>
        <end position="372"/>
    </location>
</feature>
<sequence length="381" mass="42227">MSSSINGTIGVMVCRRPGSPPFAEKHYLRELSLAAEKLGMKVFVFCPDEDAGLPLAQAAGNRAVSIKGYRFHPDDGWISGSFPLPDVIYDRCLHGSGQESAAAGEWISRLLQQGSKLWSRGLPGKAKVHQLLKRSPLLRPHLPATIRYTGADSLSRALLALNGSIFMKPSGGSHGRHSLYISLKENHTALLQGRDRSNTIFRQTIPAQELNTWVRSFTGRRRFIIQPYLQLHNQDGNPFDVRSLVQKNDRGIWSITGIAVRQGAEQGMTSNLHGGGTAYPALPYLISEFGEEKARAIMDTIWNLSARIPPLLEEGFGRLGELGIDFGVDTRGKVWILEANSKPGRRAFVLTGDSKAARRSVEHPIQYARYLLLRQLRRVNT</sequence>
<accession>A0ABS4F7D7</accession>
<dbReference type="Gene3D" id="3.30.470.20">
    <property type="entry name" value="ATP-grasp fold, B domain"/>
    <property type="match status" value="1"/>
</dbReference>
<dbReference type="RefSeq" id="WP_210094379.1">
    <property type="nucleotide sequence ID" value="NZ_CP139098.1"/>
</dbReference>
<evidence type="ECO:0000259" key="2">
    <source>
        <dbReference type="PROSITE" id="PS50975"/>
    </source>
</evidence>
<dbReference type="InterPro" id="IPR011761">
    <property type="entry name" value="ATP-grasp"/>
</dbReference>
<name>A0ABS4F7D7_9BACL</name>
<dbReference type="PROSITE" id="PS50975">
    <property type="entry name" value="ATP_GRASP"/>
    <property type="match status" value="1"/>
</dbReference>
<reference evidence="3 4" key="1">
    <citation type="submission" date="2021-03" db="EMBL/GenBank/DDBJ databases">
        <title>Genomic Encyclopedia of Type Strains, Phase IV (KMG-IV): sequencing the most valuable type-strain genomes for metagenomic binning, comparative biology and taxonomic classification.</title>
        <authorList>
            <person name="Goeker M."/>
        </authorList>
    </citation>
    <scope>NUCLEOTIDE SEQUENCE [LARGE SCALE GENOMIC DNA]</scope>
    <source>
        <strain evidence="3 4">DSM 15596</strain>
    </source>
</reference>
<evidence type="ECO:0000256" key="1">
    <source>
        <dbReference type="PROSITE-ProRule" id="PRU00409"/>
    </source>
</evidence>
<protein>
    <submittedName>
        <fullName evidence="3">Glutathione synthase/RimK-type ligase-like ATP-grasp enzyme</fullName>
    </submittedName>
</protein>
<keyword evidence="1" id="KW-0067">ATP-binding</keyword>
<dbReference type="Proteomes" id="UP000706926">
    <property type="component" value="Unassembled WGS sequence"/>
</dbReference>
<evidence type="ECO:0000313" key="4">
    <source>
        <dbReference type="Proteomes" id="UP000706926"/>
    </source>
</evidence>
<dbReference type="InterPro" id="IPR026838">
    <property type="entry name" value="YheC/D"/>
</dbReference>
<comment type="caution">
    <text evidence="3">The sequence shown here is derived from an EMBL/GenBank/DDBJ whole genome shotgun (WGS) entry which is preliminary data.</text>
</comment>
<organism evidence="3 4">
    <name type="scientific">Paenibacillus lactis</name>
    <dbReference type="NCBI Taxonomy" id="228574"/>
    <lineage>
        <taxon>Bacteria</taxon>
        <taxon>Bacillati</taxon>
        <taxon>Bacillota</taxon>
        <taxon>Bacilli</taxon>
        <taxon>Bacillales</taxon>
        <taxon>Paenibacillaceae</taxon>
        <taxon>Paenibacillus</taxon>
    </lineage>
</organism>
<gene>
    <name evidence="3" type="ORF">J2Z18_001239</name>
</gene>
<dbReference type="EMBL" id="JAGGKI010000003">
    <property type="protein sequence ID" value="MBP1892163.1"/>
    <property type="molecule type" value="Genomic_DNA"/>
</dbReference>
<keyword evidence="4" id="KW-1185">Reference proteome</keyword>
<dbReference type="Pfam" id="PF14398">
    <property type="entry name" value="ATPgrasp_YheCD"/>
    <property type="match status" value="1"/>
</dbReference>
<dbReference type="SUPFAM" id="SSF56059">
    <property type="entry name" value="Glutathione synthetase ATP-binding domain-like"/>
    <property type="match status" value="1"/>
</dbReference>
<keyword evidence="1" id="KW-0547">Nucleotide-binding</keyword>
<proteinExistence type="predicted"/>
<dbReference type="GeneID" id="95403274"/>
<evidence type="ECO:0000313" key="3">
    <source>
        <dbReference type="EMBL" id="MBP1892163.1"/>
    </source>
</evidence>